<sequence>MKKRIAHIAGGLTTGGVEAVIYNYFSKIDRKDYELYYITYDTPDPAVKKKFEDIGFHVYEVTKKKENLKKSCKEVYTILKENHINIVHSHMTLMSFVTSFLGKLCGIKVRIAHSHLALYPTGIKKPVYAFFKFCTRVTSTDYMACGKKAGEYLYGKANMKNGRVRIMNNAIDTEKYAYNEELRNKKREELQIGDRFCIGHVGRFAEQKNHAYLIDIFYEVHKKKEDAVLLLVGDGPLQEDVKARVHQYGLDDAVIFAGSRDDVGELYQAMDLFVLPSLFEGLALVLVETQCAGLRILVSDAVTDEIKMTDRMEYLPLHDKKVWVNKILSMTEEIKEENLALRSRGREEVAKSGYDIMTEAKKLDRFYEKRLEGRR</sequence>
<dbReference type="SUPFAM" id="SSF53756">
    <property type="entry name" value="UDP-Glycosyltransferase/glycogen phosphorylase"/>
    <property type="match status" value="1"/>
</dbReference>
<evidence type="ECO:0000313" key="4">
    <source>
        <dbReference type="Proteomes" id="UP001454489"/>
    </source>
</evidence>
<dbReference type="Pfam" id="PF00534">
    <property type="entry name" value="Glycos_transf_1"/>
    <property type="match status" value="1"/>
</dbReference>
<dbReference type="InterPro" id="IPR028098">
    <property type="entry name" value="Glyco_trans_4-like_N"/>
</dbReference>
<evidence type="ECO:0000259" key="1">
    <source>
        <dbReference type="Pfam" id="PF00534"/>
    </source>
</evidence>
<keyword evidence="4" id="KW-1185">Reference proteome</keyword>
<dbReference type="PANTHER" id="PTHR45947:SF3">
    <property type="entry name" value="SULFOQUINOVOSYL TRANSFERASE SQD2"/>
    <property type="match status" value="1"/>
</dbReference>
<name>A0ABV1HAE4_9FIRM</name>
<evidence type="ECO:0000259" key="2">
    <source>
        <dbReference type="Pfam" id="PF13439"/>
    </source>
</evidence>
<dbReference type="Pfam" id="PF13439">
    <property type="entry name" value="Glyco_transf_4"/>
    <property type="match status" value="1"/>
</dbReference>
<comment type="caution">
    <text evidence="3">The sequence shown here is derived from an EMBL/GenBank/DDBJ whole genome shotgun (WGS) entry which is preliminary data.</text>
</comment>
<gene>
    <name evidence="3" type="ORF">WMO43_02115</name>
</gene>
<feature type="domain" description="Glycosyltransferase subfamily 4-like N-terminal" evidence="2">
    <location>
        <begin position="15"/>
        <end position="175"/>
    </location>
</feature>
<protein>
    <submittedName>
        <fullName evidence="3">Glycosyltransferase family 1 protein</fullName>
    </submittedName>
</protein>
<dbReference type="InterPro" id="IPR001296">
    <property type="entry name" value="Glyco_trans_1"/>
</dbReference>
<accession>A0ABV1HAE4</accession>
<feature type="domain" description="Glycosyl transferase family 1" evidence="1">
    <location>
        <begin position="184"/>
        <end position="301"/>
    </location>
</feature>
<evidence type="ECO:0000313" key="3">
    <source>
        <dbReference type="EMBL" id="MEQ2556678.1"/>
    </source>
</evidence>
<dbReference type="Gene3D" id="3.40.50.2000">
    <property type="entry name" value="Glycogen Phosphorylase B"/>
    <property type="match status" value="2"/>
</dbReference>
<dbReference type="EMBL" id="JBBMEX010000002">
    <property type="protein sequence ID" value="MEQ2556678.1"/>
    <property type="molecule type" value="Genomic_DNA"/>
</dbReference>
<proteinExistence type="predicted"/>
<organism evidence="3 4">
    <name type="scientific">Maccoyibacter intestinihominis</name>
    <dbReference type="NCBI Taxonomy" id="3133499"/>
    <lineage>
        <taxon>Bacteria</taxon>
        <taxon>Bacillati</taxon>
        <taxon>Bacillota</taxon>
        <taxon>Clostridia</taxon>
        <taxon>Lachnospirales</taxon>
        <taxon>Lachnospiraceae</taxon>
        <taxon>Maccoyibacter</taxon>
    </lineage>
</organism>
<dbReference type="CDD" id="cd03812">
    <property type="entry name" value="GT4_CapH-like"/>
    <property type="match status" value="1"/>
</dbReference>
<dbReference type="PANTHER" id="PTHR45947">
    <property type="entry name" value="SULFOQUINOVOSYL TRANSFERASE SQD2"/>
    <property type="match status" value="1"/>
</dbReference>
<reference evidence="3 4" key="1">
    <citation type="submission" date="2024-03" db="EMBL/GenBank/DDBJ databases">
        <title>Human intestinal bacterial collection.</title>
        <authorList>
            <person name="Pauvert C."/>
            <person name="Hitch T.C.A."/>
            <person name="Clavel T."/>
        </authorList>
    </citation>
    <scope>NUCLEOTIDE SEQUENCE [LARGE SCALE GENOMIC DNA]</scope>
    <source>
        <strain evidence="3 4">CLA-AA-H185</strain>
    </source>
</reference>
<dbReference type="RefSeq" id="WP_353529679.1">
    <property type="nucleotide sequence ID" value="NZ_JBBMEX010000002.1"/>
</dbReference>
<dbReference type="Proteomes" id="UP001454489">
    <property type="component" value="Unassembled WGS sequence"/>
</dbReference>
<dbReference type="InterPro" id="IPR050194">
    <property type="entry name" value="Glycosyltransferase_grp1"/>
</dbReference>